<name>K0B028_GOTA9</name>
<evidence type="ECO:0000313" key="1">
    <source>
        <dbReference type="EMBL" id="AFS77986.1"/>
    </source>
</evidence>
<proteinExistence type="predicted"/>
<dbReference type="KEGG" id="cad:Curi_c09700"/>
<evidence type="ECO:0000313" key="2">
    <source>
        <dbReference type="Proteomes" id="UP000006094"/>
    </source>
</evidence>
<protein>
    <submittedName>
        <fullName evidence="1">Uncharacterized protein</fullName>
    </submittedName>
</protein>
<dbReference type="Proteomes" id="UP000006094">
    <property type="component" value="Chromosome"/>
</dbReference>
<dbReference type="eggNOG" id="ENOG503379J">
    <property type="taxonomic scope" value="Bacteria"/>
</dbReference>
<dbReference type="RefSeq" id="WP_014967123.1">
    <property type="nucleotide sequence ID" value="NC_018664.1"/>
</dbReference>
<dbReference type="EMBL" id="CP003326">
    <property type="protein sequence ID" value="AFS77986.1"/>
    <property type="molecule type" value="Genomic_DNA"/>
</dbReference>
<organism evidence="1 2">
    <name type="scientific">Gottschalkia acidurici (strain ATCC 7906 / DSM 604 / BCRC 14475 / CIP 104303 / KCTC 5404 / NCIMB 10678 / 9a)</name>
    <name type="common">Clostridium acidurici</name>
    <dbReference type="NCBI Taxonomy" id="1128398"/>
    <lineage>
        <taxon>Bacteria</taxon>
        <taxon>Bacillati</taxon>
        <taxon>Bacillota</taxon>
        <taxon>Tissierellia</taxon>
        <taxon>Tissierellales</taxon>
        <taxon>Gottschalkiaceae</taxon>
        <taxon>Gottschalkia</taxon>
    </lineage>
</organism>
<dbReference type="OrthoDB" id="1707406at2"/>
<keyword evidence="2" id="KW-1185">Reference proteome</keyword>
<reference evidence="1 2" key="1">
    <citation type="journal article" date="2012" name="PLoS ONE">
        <title>The purine-utilizing bacterium Clostridium acidurici 9a: a genome-guided metabolic reconsideration.</title>
        <authorList>
            <person name="Hartwich K."/>
            <person name="Poehlein A."/>
            <person name="Daniel R."/>
        </authorList>
    </citation>
    <scope>NUCLEOTIDE SEQUENCE [LARGE SCALE GENOMIC DNA]</scope>
    <source>
        <strain evidence="2">ATCC 7906 / DSM 604 / BCRC 14475 / CIP 104303 / KCTC 5404 / NCIMB 10678 / 9a</strain>
    </source>
</reference>
<dbReference type="AlphaFoldDB" id="K0B028"/>
<gene>
    <name evidence="1" type="ordered locus">Curi_c09700</name>
</gene>
<accession>K0B028</accession>
<sequence length="213" mass="23793">MKNNNFLVFIPLLLLGSTVAKPPGDRRANIGASISNFVNEISKSLTIDDINHSVDTLRKIGPYLPEPYVEKVNSLVFNFDKMNKVAELAEFLSSNQPSNSVITAQNVSSKERFNRILLTLKDDIPDDKIKNIRPLVDLVANFDKYKGMVGIMSSLSNQSEKPEDKMENMMNMVMPLLGQNEESASKVKDMMKVFQTLASASSENKSNNDDDED</sequence>
<dbReference type="HOGENOM" id="CLU_1292532_0_0_9"/>